<dbReference type="SMART" id="SM00882">
    <property type="entry name" value="CoA_trans"/>
    <property type="match status" value="1"/>
</dbReference>
<evidence type="ECO:0000313" key="1">
    <source>
        <dbReference type="EMBL" id="MCT8971369.1"/>
    </source>
</evidence>
<dbReference type="GO" id="GO:0008410">
    <property type="term" value="F:CoA-transferase activity"/>
    <property type="evidence" value="ECO:0007669"/>
    <property type="project" value="InterPro"/>
</dbReference>
<dbReference type="InterPro" id="IPR004165">
    <property type="entry name" value="CoA_trans_fam_I"/>
</dbReference>
<sequence>MTERPCTPAELQAVVLSRELQDGELGAAGASAAIPMAAMMLARLIHAPDLQIAGEMFVNPRPKQLWNSMLDDRALGACEAAETFLELFGHSHRGLDFFFHNGMQVDAYGNINLHHIGGTIDKPKMRGPGAANISYAATSRRFYICTGNHSSRTFVPRVDFITSPGYLDGPDSFRAAGLTGGPRLCVTPLAVMDFHPDTLRMRLKSVHPWSSPEEVAANTGFDLLTEDEVVTTALPSDRELSLLRETVDPKGLLRE</sequence>
<dbReference type="Proteomes" id="UP001320898">
    <property type="component" value="Unassembled WGS sequence"/>
</dbReference>
<dbReference type="PANTHER" id="PTHR43293:SF3">
    <property type="entry name" value="CHOLESTEROL RING-CLEAVING HYDROLASE IPDB SUBUNIT"/>
    <property type="match status" value="1"/>
</dbReference>
<keyword evidence="2" id="KW-1185">Reference proteome</keyword>
<dbReference type="AlphaFoldDB" id="A0AAW5QWU1"/>
<gene>
    <name evidence="1" type="ORF">MUB46_05790</name>
</gene>
<dbReference type="RefSeq" id="WP_261614930.1">
    <property type="nucleotide sequence ID" value="NZ_JALIDZ010000002.1"/>
</dbReference>
<proteinExistence type="predicted"/>
<dbReference type="Pfam" id="PF01144">
    <property type="entry name" value="CoA_trans"/>
    <property type="match status" value="1"/>
</dbReference>
<dbReference type="InterPro" id="IPR037171">
    <property type="entry name" value="NagB/RpiA_transferase-like"/>
</dbReference>
<organism evidence="1 2">
    <name type="scientific">Microbaculum marinisediminis</name>
    <dbReference type="NCBI Taxonomy" id="2931392"/>
    <lineage>
        <taxon>Bacteria</taxon>
        <taxon>Pseudomonadati</taxon>
        <taxon>Pseudomonadota</taxon>
        <taxon>Alphaproteobacteria</taxon>
        <taxon>Hyphomicrobiales</taxon>
        <taxon>Tepidamorphaceae</taxon>
        <taxon>Microbaculum</taxon>
    </lineage>
</organism>
<dbReference type="EMBL" id="JALIDZ010000002">
    <property type="protein sequence ID" value="MCT8971369.1"/>
    <property type="molecule type" value="Genomic_DNA"/>
</dbReference>
<evidence type="ECO:0000313" key="2">
    <source>
        <dbReference type="Proteomes" id="UP001320898"/>
    </source>
</evidence>
<dbReference type="PANTHER" id="PTHR43293">
    <property type="entry name" value="ACETATE COA-TRANSFERASE YDIF"/>
    <property type="match status" value="1"/>
</dbReference>
<protein>
    <submittedName>
        <fullName evidence="1">CoA synthetase</fullName>
    </submittedName>
</protein>
<comment type="caution">
    <text evidence="1">The sequence shown here is derived from an EMBL/GenBank/DDBJ whole genome shotgun (WGS) entry which is preliminary data.</text>
</comment>
<accession>A0AAW5QWU1</accession>
<name>A0AAW5QWU1_9HYPH</name>
<dbReference type="Gene3D" id="3.40.1080.10">
    <property type="entry name" value="Glutaconate Coenzyme A-transferase"/>
    <property type="match status" value="1"/>
</dbReference>
<dbReference type="SUPFAM" id="SSF100950">
    <property type="entry name" value="NagB/RpiA/CoA transferase-like"/>
    <property type="match status" value="1"/>
</dbReference>
<reference evidence="1 2" key="1">
    <citation type="submission" date="2022-04" db="EMBL/GenBank/DDBJ databases">
        <authorList>
            <person name="Ye Y.-Q."/>
            <person name="Du Z.-J."/>
        </authorList>
    </citation>
    <scope>NUCLEOTIDE SEQUENCE [LARGE SCALE GENOMIC DNA]</scope>
    <source>
        <strain evidence="1 2">A6E488</strain>
    </source>
</reference>